<reference evidence="1 2" key="1">
    <citation type="submission" date="2016-12" db="EMBL/GenBank/DDBJ databases">
        <title>Clostridium tepidum sp. nov., a close relative of Clostridium sporogenes and Clostridium botulinum Group I.</title>
        <authorList>
            <person name="Dobritsa A.P."/>
            <person name="Kutumbaka K.K."/>
            <person name="Werner K."/>
            <person name="Wiedmann M."/>
            <person name="Asmus A."/>
            <person name="Samadpour M."/>
        </authorList>
    </citation>
    <scope>NUCLEOTIDE SEQUENCE [LARGE SCALE GENOMIC DNA]</scope>
    <source>
        <strain evidence="1 2">IEH 97212</strain>
    </source>
</reference>
<dbReference type="OrthoDB" id="48873at2"/>
<gene>
    <name evidence="1" type="ORF">BS638_06390</name>
</gene>
<accession>A0A1S9IA11</accession>
<proteinExistence type="predicted"/>
<dbReference type="RefSeq" id="WP_078054544.1">
    <property type="nucleotide sequence ID" value="NZ_MRAE01000011.1"/>
</dbReference>
<comment type="caution">
    <text evidence="1">The sequence shown here is derived from an EMBL/GenBank/DDBJ whole genome shotgun (WGS) entry which is preliminary data.</text>
</comment>
<protein>
    <submittedName>
        <fullName evidence="1">Uncharacterized protein</fullName>
    </submittedName>
</protein>
<dbReference type="EMBL" id="MRAE01000011">
    <property type="protein sequence ID" value="OOO67154.1"/>
    <property type="molecule type" value="Genomic_DNA"/>
</dbReference>
<name>A0A1S9IA11_9CLOT</name>
<evidence type="ECO:0000313" key="1">
    <source>
        <dbReference type="EMBL" id="OOO67154.1"/>
    </source>
</evidence>
<sequence>MKVLDRLKLELNNKDYFSDSEYTIYLQENDLQADAEYIKKDMQKDLLITVVDILESVSNDVDLMRKITDGSTDFTTNEAYKLLRKRIEDIKQRIASIPQTEEDYSNISLLFTRGRR</sequence>
<dbReference type="AlphaFoldDB" id="A0A1S9IA11"/>
<evidence type="ECO:0000313" key="2">
    <source>
        <dbReference type="Proteomes" id="UP000190256"/>
    </source>
</evidence>
<dbReference type="Proteomes" id="UP000190256">
    <property type="component" value="Unassembled WGS sequence"/>
</dbReference>
<organism evidence="1 2">
    <name type="scientific">Clostridium tepidum</name>
    <dbReference type="NCBI Taxonomy" id="1962263"/>
    <lineage>
        <taxon>Bacteria</taxon>
        <taxon>Bacillati</taxon>
        <taxon>Bacillota</taxon>
        <taxon>Clostridia</taxon>
        <taxon>Eubacteriales</taxon>
        <taxon>Clostridiaceae</taxon>
        <taxon>Clostridium</taxon>
    </lineage>
</organism>